<reference evidence="2 3" key="1">
    <citation type="submission" date="2018-02" db="EMBL/GenBank/DDBJ databases">
        <title>The genomes of Aspergillus section Nigri reveals drivers in fungal speciation.</title>
        <authorList>
            <consortium name="DOE Joint Genome Institute"/>
            <person name="Vesth T.C."/>
            <person name="Nybo J."/>
            <person name="Theobald S."/>
            <person name="Brandl J."/>
            <person name="Frisvad J.C."/>
            <person name="Nielsen K.F."/>
            <person name="Lyhne E.K."/>
            <person name="Kogle M.E."/>
            <person name="Kuo A."/>
            <person name="Riley R."/>
            <person name="Clum A."/>
            <person name="Nolan M."/>
            <person name="Lipzen A."/>
            <person name="Salamov A."/>
            <person name="Henrissat B."/>
            <person name="Wiebenga A."/>
            <person name="De vries R.P."/>
            <person name="Grigoriev I.V."/>
            <person name="Mortensen U.H."/>
            <person name="Andersen M.R."/>
            <person name="Baker S.E."/>
        </authorList>
    </citation>
    <scope>NUCLEOTIDE SEQUENCE [LARGE SCALE GENOMIC DNA]</scope>
    <source>
        <strain evidence="2 3">CBS 121593</strain>
    </source>
</reference>
<dbReference type="EMBL" id="KZ824474">
    <property type="protein sequence ID" value="RAK96492.1"/>
    <property type="molecule type" value="Genomic_DNA"/>
</dbReference>
<evidence type="ECO:0000313" key="3">
    <source>
        <dbReference type="Proteomes" id="UP000249402"/>
    </source>
</evidence>
<sequence>SLPNELLLLIISRLPNAAIKSLRLTSKRLHGMAHLRLNRVFLSANPDNIRVFRAIADHDLHRHNIEEIIWDDALLQTTSFEGLYRWDYFHGPNGQIIQEHPDETCPIWYAIACRKNLHALRTRKNTDADRPDHVTRALEVVAAQQPLHLFWQTYEELVEKQDTILATNADTEALIYGLKQFPSLKRITITPATHGWLFNPLYETPMIRDFPFGFNYPIPRGWPASRTGEDGPDIQWWNDQLETTKDQWRGFRTVTRVLAQEQHHISELILDAHQLNTGLNCTIFEAPCDEYHHFLSLLRTPGFSRLDLALIIRSQDQRAWPPVDQGLLHQALSEATDMEHISLATTIAASDDLMDISDNGMAVDAVPLQTIFPLDKWPKLRHFGLSGFPVTHDYILSFLAQLPPTVRSIELSFLRFQDNCGNWRTLLPKIRDRLPWRDRGVAVGPKLVIGIGLEFGNWQIGRGIWLEEEVSAFIYGDGWNFFDVNGYPRWGSGVVRDAF</sequence>
<name>A0A395GMB7_9EURO</name>
<dbReference type="InterPro" id="IPR001810">
    <property type="entry name" value="F-box_dom"/>
</dbReference>
<feature type="non-terminal residue" evidence="2">
    <location>
        <position position="499"/>
    </location>
</feature>
<dbReference type="PROSITE" id="PS50181">
    <property type="entry name" value="FBOX"/>
    <property type="match status" value="1"/>
</dbReference>
<dbReference type="InterPro" id="IPR036047">
    <property type="entry name" value="F-box-like_dom_sf"/>
</dbReference>
<dbReference type="GeneID" id="37219997"/>
<dbReference type="Proteomes" id="UP000249402">
    <property type="component" value="Unassembled WGS sequence"/>
</dbReference>
<dbReference type="OrthoDB" id="5422579at2759"/>
<dbReference type="VEuPathDB" id="FungiDB:BO80DRAFT_321382"/>
<evidence type="ECO:0000313" key="2">
    <source>
        <dbReference type="EMBL" id="RAK96492.1"/>
    </source>
</evidence>
<evidence type="ECO:0000259" key="1">
    <source>
        <dbReference type="PROSITE" id="PS50181"/>
    </source>
</evidence>
<dbReference type="AlphaFoldDB" id="A0A395GMB7"/>
<organism evidence="2 3">
    <name type="scientific">Aspergillus ibericus CBS 121593</name>
    <dbReference type="NCBI Taxonomy" id="1448316"/>
    <lineage>
        <taxon>Eukaryota</taxon>
        <taxon>Fungi</taxon>
        <taxon>Dikarya</taxon>
        <taxon>Ascomycota</taxon>
        <taxon>Pezizomycotina</taxon>
        <taxon>Eurotiomycetes</taxon>
        <taxon>Eurotiomycetidae</taxon>
        <taxon>Eurotiales</taxon>
        <taxon>Aspergillaceae</taxon>
        <taxon>Aspergillus</taxon>
        <taxon>Aspergillus subgen. Circumdati</taxon>
    </lineage>
</organism>
<keyword evidence="3" id="KW-1185">Reference proteome</keyword>
<accession>A0A395GMB7</accession>
<dbReference type="Pfam" id="PF00646">
    <property type="entry name" value="F-box"/>
    <property type="match status" value="1"/>
</dbReference>
<proteinExistence type="predicted"/>
<dbReference type="SUPFAM" id="SSF81383">
    <property type="entry name" value="F-box domain"/>
    <property type="match status" value="1"/>
</dbReference>
<dbReference type="CDD" id="cd09917">
    <property type="entry name" value="F-box_SF"/>
    <property type="match status" value="1"/>
</dbReference>
<feature type="non-terminal residue" evidence="2">
    <location>
        <position position="1"/>
    </location>
</feature>
<dbReference type="RefSeq" id="XP_025570820.1">
    <property type="nucleotide sequence ID" value="XM_025715132.1"/>
</dbReference>
<dbReference type="STRING" id="1448316.A0A395GMB7"/>
<gene>
    <name evidence="2" type="ORF">BO80DRAFT_321382</name>
</gene>
<protein>
    <recommendedName>
        <fullName evidence="1">F-box domain-containing protein</fullName>
    </recommendedName>
</protein>
<feature type="domain" description="F-box" evidence="1">
    <location>
        <begin position="1"/>
        <end position="44"/>
    </location>
</feature>